<dbReference type="eggNOG" id="COG4972">
    <property type="taxonomic scope" value="Bacteria"/>
</dbReference>
<sequence length="517" mass="61395">MGKKEYPSFCSVLSINPYKNSYILNIENKLNSITSTSYTKEQYVISYLNINKFINTHIEISKNIPQEHLYDAIYNKAYDELGLDQTTMYQIEYIEIFNKLDENHRNFHIFIIDPLTVEHLFKSAVETIKYIDYITPSPLLIKALYSKNLIEKSGLHCFIYFQENETFIAIYNEKEFLYTKSINYSFIEMHERFCQLYGEMVEYEDFIYFLSYEDLKTTQSIYKTSIIKLYKEVFANINDILTYVKRALNLGKFETLYVDTQLPSITKIDEMAEAELGIKCSNFNFNYGFINHDAHTDHIHALMHIYSTLLEEDRYKCNFTIYHRPAKFMQRYSGRTILLFVATLTLAFLYPVSYWTLTYTKSLQYKLLEEEYTNLHNLKTTREALIKSKEEGKDKVFKLVNDEKEEYLNRKNTLVKIHDVKVSYPMKADLLQIFTKDFNKFSLNLESIFYTEVQKSQEVEASKEFKFGLVSVNDKKITDLIKYLTKIYGEKFHFSLTEIVYDSEEKLYFGELKVNLI</sequence>
<protein>
    <submittedName>
        <fullName evidence="2">Uncharacterized protein</fullName>
    </submittedName>
</protein>
<name>Q30QS3_SULDN</name>
<feature type="transmembrane region" description="Helical" evidence="1">
    <location>
        <begin position="337"/>
        <end position="357"/>
    </location>
</feature>
<gene>
    <name evidence="2" type="ordered locus">Suden_1381</name>
</gene>
<keyword evidence="1" id="KW-0472">Membrane</keyword>
<dbReference type="HOGENOM" id="CLU_538282_0_0_7"/>
<keyword evidence="3" id="KW-1185">Reference proteome</keyword>
<evidence type="ECO:0000313" key="2">
    <source>
        <dbReference type="EMBL" id="ABB44658.1"/>
    </source>
</evidence>
<reference evidence="2 3" key="1">
    <citation type="journal article" date="2008" name="Appl. Environ. Microbiol.">
        <title>Genome of the epsilonproteobacterial chemolithoautotroph Sulfurimonas denitrificans.</title>
        <authorList>
            <person name="Sievert S.M."/>
            <person name="Scott K.M."/>
            <person name="Klotz M.G."/>
            <person name="Chain P.S.G."/>
            <person name="Hauser L.J."/>
            <person name="Hemp J."/>
            <person name="Huegler M."/>
            <person name="Land M."/>
            <person name="Lapidus A."/>
            <person name="Larimer F.W."/>
            <person name="Lucas S."/>
            <person name="Malfatti S.A."/>
            <person name="Meyer F."/>
            <person name="Paulsen I.T."/>
            <person name="Ren Q."/>
            <person name="Simon J."/>
            <person name="Bailey K."/>
            <person name="Diaz E."/>
            <person name="Fitzpatrick K.A."/>
            <person name="Glover B."/>
            <person name="Gwatney N."/>
            <person name="Korajkic A."/>
            <person name="Long A."/>
            <person name="Mobberley J.M."/>
            <person name="Pantry S.N."/>
            <person name="Pazder G."/>
            <person name="Peterson S."/>
            <person name="Quintanilla J.D."/>
            <person name="Sprinkle R."/>
            <person name="Stephens J."/>
            <person name="Thomas P."/>
            <person name="Vaughn R."/>
            <person name="Weber M.J."/>
            <person name="Wooten L.L."/>
        </authorList>
    </citation>
    <scope>NUCLEOTIDE SEQUENCE [LARGE SCALE GENOMIC DNA]</scope>
    <source>
        <strain evidence="3">ATCC 33889 / DSM 1251</strain>
    </source>
</reference>
<evidence type="ECO:0000256" key="1">
    <source>
        <dbReference type="SAM" id="Phobius"/>
    </source>
</evidence>
<keyword evidence="1" id="KW-0812">Transmembrane</keyword>
<dbReference type="AlphaFoldDB" id="Q30QS3"/>
<keyword evidence="1" id="KW-1133">Transmembrane helix</keyword>
<dbReference type="RefSeq" id="WP_011373010.1">
    <property type="nucleotide sequence ID" value="NC_007575.1"/>
</dbReference>
<dbReference type="EMBL" id="CP000153">
    <property type="protein sequence ID" value="ABB44658.1"/>
    <property type="molecule type" value="Genomic_DNA"/>
</dbReference>
<organism evidence="2 3">
    <name type="scientific">Sulfurimonas denitrificans (strain ATCC 33889 / DSM 1251)</name>
    <name type="common">Thiomicrospira denitrificans (strain ATCC 33889 / DSM 1251)</name>
    <dbReference type="NCBI Taxonomy" id="326298"/>
    <lineage>
        <taxon>Bacteria</taxon>
        <taxon>Pseudomonadati</taxon>
        <taxon>Campylobacterota</taxon>
        <taxon>Epsilonproteobacteria</taxon>
        <taxon>Campylobacterales</taxon>
        <taxon>Sulfurimonadaceae</taxon>
        <taxon>Sulfurimonas</taxon>
    </lineage>
</organism>
<proteinExistence type="predicted"/>
<dbReference type="KEGG" id="tdn:Suden_1381"/>
<evidence type="ECO:0000313" key="3">
    <source>
        <dbReference type="Proteomes" id="UP000002714"/>
    </source>
</evidence>
<dbReference type="STRING" id="326298.Suden_1381"/>
<dbReference type="OrthoDB" id="5372287at2"/>
<dbReference type="Proteomes" id="UP000002714">
    <property type="component" value="Chromosome"/>
</dbReference>
<accession>Q30QS3</accession>